<evidence type="ECO:0000313" key="3">
    <source>
        <dbReference type="Proteomes" id="UP001147695"/>
    </source>
</evidence>
<keyword evidence="1" id="KW-0812">Transmembrane</keyword>
<comment type="caution">
    <text evidence="2">The sequence shown here is derived from an EMBL/GenBank/DDBJ whole genome shotgun (WGS) entry which is preliminary data.</text>
</comment>
<reference evidence="2" key="2">
    <citation type="journal article" date="2023" name="IMA Fungus">
        <title>Comparative genomic study of the Penicillium genus elucidates a diverse pangenome and 15 lateral gene transfer events.</title>
        <authorList>
            <person name="Petersen C."/>
            <person name="Sorensen T."/>
            <person name="Nielsen M.R."/>
            <person name="Sondergaard T.E."/>
            <person name="Sorensen J.L."/>
            <person name="Fitzpatrick D.A."/>
            <person name="Frisvad J.C."/>
            <person name="Nielsen K.L."/>
        </authorList>
    </citation>
    <scope>NUCLEOTIDE SEQUENCE</scope>
    <source>
        <strain evidence="2">IBT 35673</strain>
    </source>
</reference>
<dbReference type="Proteomes" id="UP001147695">
    <property type="component" value="Unassembled WGS sequence"/>
</dbReference>
<protein>
    <submittedName>
        <fullName evidence="2">Uncharacterized protein</fullName>
    </submittedName>
</protein>
<name>A0A9W9QV62_PENBR</name>
<keyword evidence="1" id="KW-1133">Transmembrane helix</keyword>
<keyword evidence="1" id="KW-0472">Membrane</keyword>
<proteinExistence type="predicted"/>
<sequence>MDQTPFAQGVFPISLWTTTRLVGALISLQILYAISYFTRPFSSSHREFPPFNKTINGTEAWISKTITGIVPLTAYSSATTAERQWRLSSGNGILNNTSPLVVVPPCPQPTSLTRSGAIRRTGSSIYDAMQNIKSSTRESLCSITSSAKAIFRQPSTSKPLLIAPLNGSPLDEAAHDELRSKPWEEFAQPLPVHQRPDRNALADMPAPNSAAARLAGHFSDPGPSSELETKKIPKTLAKGLKAGAVDRSEMVKMTRAQKYHSIESYPGKFPVSDSLDYSSLASAFAVRGRGTTSVRPFSDY</sequence>
<accession>A0A9W9QV62</accession>
<gene>
    <name evidence="2" type="ORF">N7452_003017</name>
</gene>
<dbReference type="EMBL" id="JAPZBQ010000002">
    <property type="protein sequence ID" value="KAJ5345013.1"/>
    <property type="molecule type" value="Genomic_DNA"/>
</dbReference>
<reference evidence="2" key="1">
    <citation type="submission" date="2022-12" db="EMBL/GenBank/DDBJ databases">
        <authorList>
            <person name="Petersen C."/>
        </authorList>
    </citation>
    <scope>NUCLEOTIDE SEQUENCE</scope>
    <source>
        <strain evidence="2">IBT 35673</strain>
    </source>
</reference>
<evidence type="ECO:0000313" key="2">
    <source>
        <dbReference type="EMBL" id="KAJ5345013.1"/>
    </source>
</evidence>
<feature type="transmembrane region" description="Helical" evidence="1">
    <location>
        <begin position="20"/>
        <end position="38"/>
    </location>
</feature>
<organism evidence="2 3">
    <name type="scientific">Penicillium brevicompactum</name>
    <dbReference type="NCBI Taxonomy" id="5074"/>
    <lineage>
        <taxon>Eukaryota</taxon>
        <taxon>Fungi</taxon>
        <taxon>Dikarya</taxon>
        <taxon>Ascomycota</taxon>
        <taxon>Pezizomycotina</taxon>
        <taxon>Eurotiomycetes</taxon>
        <taxon>Eurotiomycetidae</taxon>
        <taxon>Eurotiales</taxon>
        <taxon>Aspergillaceae</taxon>
        <taxon>Penicillium</taxon>
    </lineage>
</organism>
<dbReference type="AlphaFoldDB" id="A0A9W9QV62"/>
<evidence type="ECO:0000256" key="1">
    <source>
        <dbReference type="SAM" id="Phobius"/>
    </source>
</evidence>